<feature type="transmembrane region" description="Helical" evidence="8">
    <location>
        <begin position="165"/>
        <end position="182"/>
    </location>
</feature>
<feature type="transmembrane region" description="Helical" evidence="8">
    <location>
        <begin position="37"/>
        <end position="66"/>
    </location>
</feature>
<dbReference type="GO" id="GO:0008233">
    <property type="term" value="F:peptidase activity"/>
    <property type="evidence" value="ECO:0007669"/>
    <property type="project" value="UniProtKB-KW"/>
</dbReference>
<evidence type="ECO:0000256" key="3">
    <source>
        <dbReference type="ARBA" id="ARBA00022670"/>
    </source>
</evidence>
<evidence type="ECO:0000313" key="9">
    <source>
        <dbReference type="EMBL" id="RGB94259.1"/>
    </source>
</evidence>
<evidence type="ECO:0000256" key="1">
    <source>
        <dbReference type="ARBA" id="ARBA00022475"/>
    </source>
</evidence>
<comment type="caution">
    <text evidence="9">The sequence shown here is derived from an EMBL/GenBank/DDBJ whole genome shotgun (WGS) entry which is preliminary data.</text>
</comment>
<dbReference type="GO" id="GO:0009372">
    <property type="term" value="P:quorum sensing"/>
    <property type="evidence" value="ECO:0007669"/>
    <property type="project" value="UniProtKB-KW"/>
</dbReference>
<name>A0A3E2UDH2_9FIRM</name>
<evidence type="ECO:0000256" key="5">
    <source>
        <dbReference type="ARBA" id="ARBA00022801"/>
    </source>
</evidence>
<feature type="transmembrane region" description="Helical" evidence="8">
    <location>
        <begin position="140"/>
        <end position="159"/>
    </location>
</feature>
<keyword evidence="1" id="KW-1003">Cell membrane</keyword>
<keyword evidence="6 8" id="KW-1133">Transmembrane helix</keyword>
<accession>A0A3E2UDH2</accession>
<dbReference type="EMBL" id="QVEW01000019">
    <property type="protein sequence ID" value="RGB94259.1"/>
    <property type="molecule type" value="Genomic_DNA"/>
</dbReference>
<evidence type="ECO:0008006" key="11">
    <source>
        <dbReference type="Google" id="ProtNLM"/>
    </source>
</evidence>
<proteinExistence type="predicted"/>
<evidence type="ECO:0000313" key="10">
    <source>
        <dbReference type="Proteomes" id="UP000260783"/>
    </source>
</evidence>
<evidence type="ECO:0000256" key="2">
    <source>
        <dbReference type="ARBA" id="ARBA00022654"/>
    </source>
</evidence>
<dbReference type="SMART" id="SM00793">
    <property type="entry name" value="AgrB"/>
    <property type="match status" value="1"/>
</dbReference>
<dbReference type="GO" id="GO:0016020">
    <property type="term" value="C:membrane"/>
    <property type="evidence" value="ECO:0007669"/>
    <property type="project" value="InterPro"/>
</dbReference>
<dbReference type="AlphaFoldDB" id="A0A3E2UDH2"/>
<dbReference type="Pfam" id="PF04647">
    <property type="entry name" value="AgrB"/>
    <property type="match status" value="1"/>
</dbReference>
<keyword evidence="5" id="KW-0378">Hydrolase</keyword>
<feature type="transmembrane region" description="Helical" evidence="8">
    <location>
        <begin position="78"/>
        <end position="96"/>
    </location>
</feature>
<protein>
    <recommendedName>
        <fullName evidence="11">Membrane protein putatively involved in post-translational modification of the autoinducing quorum-sensing peptide</fullName>
    </recommendedName>
</protein>
<evidence type="ECO:0000256" key="7">
    <source>
        <dbReference type="ARBA" id="ARBA00023136"/>
    </source>
</evidence>
<keyword evidence="7 8" id="KW-0472">Membrane</keyword>
<keyword evidence="2" id="KW-0673">Quorum sensing</keyword>
<evidence type="ECO:0000256" key="8">
    <source>
        <dbReference type="SAM" id="Phobius"/>
    </source>
</evidence>
<reference evidence="9 10" key="1">
    <citation type="submission" date="2018-08" db="EMBL/GenBank/DDBJ databases">
        <title>A genome reference for cultivated species of the human gut microbiota.</title>
        <authorList>
            <person name="Zou Y."/>
            <person name="Xue W."/>
            <person name="Luo G."/>
        </authorList>
    </citation>
    <scope>NUCLEOTIDE SEQUENCE [LARGE SCALE GENOMIC DNA]</scope>
    <source>
        <strain evidence="9 10">AF29-11BH</strain>
    </source>
</reference>
<dbReference type="GO" id="GO:0006508">
    <property type="term" value="P:proteolysis"/>
    <property type="evidence" value="ECO:0007669"/>
    <property type="project" value="UniProtKB-KW"/>
</dbReference>
<organism evidence="9 10">
    <name type="scientific">Faecalibacterium prausnitzii</name>
    <dbReference type="NCBI Taxonomy" id="853"/>
    <lineage>
        <taxon>Bacteria</taxon>
        <taxon>Bacillati</taxon>
        <taxon>Bacillota</taxon>
        <taxon>Clostridia</taxon>
        <taxon>Eubacteriales</taxon>
        <taxon>Oscillospiraceae</taxon>
        <taxon>Faecalibacterium</taxon>
    </lineage>
</organism>
<dbReference type="RefSeq" id="WP_117527976.1">
    <property type="nucleotide sequence ID" value="NZ_JAQCXC010000015.1"/>
</dbReference>
<dbReference type="Proteomes" id="UP000260783">
    <property type="component" value="Unassembled WGS sequence"/>
</dbReference>
<evidence type="ECO:0000256" key="6">
    <source>
        <dbReference type="ARBA" id="ARBA00022989"/>
    </source>
</evidence>
<dbReference type="InterPro" id="IPR006741">
    <property type="entry name" value="AgrB"/>
</dbReference>
<evidence type="ECO:0000256" key="4">
    <source>
        <dbReference type="ARBA" id="ARBA00022692"/>
    </source>
</evidence>
<sequence>MDSLIKCFALKCIALNIIEPKSYEWLVYSMLKRLTTWVTWALLILVGGLFFGFVQTIVFGFCFLFLRACTNGFHATSYMRCLFLSLCMEICCLWFSNRFSLLATTIFLIISDLVVWFNSPSNNACIHLSIDEICALRKKSRIRLIVINLICLFDIIYLGNLFRCVAAALIADAISLIVAHYNKVSQHKMEDATYECNNKKIR</sequence>
<gene>
    <name evidence="9" type="ORF">DWZ04_13965</name>
</gene>
<keyword evidence="3" id="KW-0645">Protease</keyword>
<keyword evidence="4 8" id="KW-0812">Transmembrane</keyword>